<dbReference type="InterPro" id="IPR003594">
    <property type="entry name" value="HATPase_dom"/>
</dbReference>
<evidence type="ECO:0000256" key="10">
    <source>
        <dbReference type="ARBA" id="ARBA00022777"/>
    </source>
</evidence>
<dbReference type="Gene3D" id="3.30.565.10">
    <property type="entry name" value="Histidine kinase-like ATPase, C-terminal domain"/>
    <property type="match status" value="1"/>
</dbReference>
<dbReference type="PANTHER" id="PTHR44936">
    <property type="entry name" value="SENSOR PROTEIN CREC"/>
    <property type="match status" value="1"/>
</dbReference>
<dbReference type="CDD" id="cd00082">
    <property type="entry name" value="HisKA"/>
    <property type="match status" value="1"/>
</dbReference>
<dbReference type="SMART" id="SM00304">
    <property type="entry name" value="HAMP"/>
    <property type="match status" value="1"/>
</dbReference>
<dbReference type="Pfam" id="PF00672">
    <property type="entry name" value="HAMP"/>
    <property type="match status" value="1"/>
</dbReference>
<evidence type="ECO:0000256" key="7">
    <source>
        <dbReference type="ARBA" id="ARBA00022679"/>
    </source>
</evidence>
<dbReference type="InterPro" id="IPR036097">
    <property type="entry name" value="HisK_dim/P_sf"/>
</dbReference>
<evidence type="ECO:0000256" key="14">
    <source>
        <dbReference type="ARBA" id="ARBA00023136"/>
    </source>
</evidence>
<organism evidence="18 19">
    <name type="scientific">Sphingomonas crocodyli</name>
    <dbReference type="NCBI Taxonomy" id="1979270"/>
    <lineage>
        <taxon>Bacteria</taxon>
        <taxon>Pseudomonadati</taxon>
        <taxon>Pseudomonadota</taxon>
        <taxon>Alphaproteobacteria</taxon>
        <taxon>Sphingomonadales</taxon>
        <taxon>Sphingomonadaceae</taxon>
        <taxon>Sphingomonas</taxon>
    </lineage>
</organism>
<dbReference type="Gene3D" id="1.10.287.130">
    <property type="match status" value="1"/>
</dbReference>
<comment type="caution">
    <text evidence="18">The sequence shown here is derived from an EMBL/GenBank/DDBJ whole genome shotgun (WGS) entry which is preliminary data.</text>
</comment>
<dbReference type="Proteomes" id="UP000282971">
    <property type="component" value="Unassembled WGS sequence"/>
</dbReference>
<feature type="domain" description="HAMP" evidence="17">
    <location>
        <begin position="180"/>
        <end position="231"/>
    </location>
</feature>
<accession>A0A437LUY1</accession>
<evidence type="ECO:0000256" key="13">
    <source>
        <dbReference type="ARBA" id="ARBA00023012"/>
    </source>
</evidence>
<proteinExistence type="predicted"/>
<dbReference type="InterPro" id="IPR050980">
    <property type="entry name" value="2C_sensor_his_kinase"/>
</dbReference>
<comment type="catalytic activity">
    <reaction evidence="1">
        <text>ATP + protein L-histidine = ADP + protein N-phospho-L-histidine.</text>
        <dbReference type="EC" id="2.7.13.3"/>
    </reaction>
</comment>
<dbReference type="InterPro" id="IPR036890">
    <property type="entry name" value="HATPase_C_sf"/>
</dbReference>
<dbReference type="AlphaFoldDB" id="A0A437LUY1"/>
<protein>
    <recommendedName>
        <fullName evidence="3">histidine kinase</fullName>
        <ecNumber evidence="3">2.7.13.3</ecNumber>
    </recommendedName>
</protein>
<keyword evidence="4" id="KW-1003">Cell membrane</keyword>
<evidence type="ECO:0000256" key="1">
    <source>
        <dbReference type="ARBA" id="ARBA00000085"/>
    </source>
</evidence>
<dbReference type="Pfam" id="PF02518">
    <property type="entry name" value="HATPase_c"/>
    <property type="match status" value="1"/>
</dbReference>
<keyword evidence="9" id="KW-0547">Nucleotide-binding</keyword>
<evidence type="ECO:0000259" key="17">
    <source>
        <dbReference type="PROSITE" id="PS50885"/>
    </source>
</evidence>
<dbReference type="PROSITE" id="PS50109">
    <property type="entry name" value="HIS_KIN"/>
    <property type="match status" value="1"/>
</dbReference>
<evidence type="ECO:0000256" key="11">
    <source>
        <dbReference type="ARBA" id="ARBA00022840"/>
    </source>
</evidence>
<evidence type="ECO:0000256" key="12">
    <source>
        <dbReference type="ARBA" id="ARBA00022989"/>
    </source>
</evidence>
<dbReference type="PROSITE" id="PS50885">
    <property type="entry name" value="HAMP"/>
    <property type="match status" value="1"/>
</dbReference>
<keyword evidence="8 15" id="KW-0812">Transmembrane</keyword>
<sequence>MKHFVRPSLTLAGRILVILLLTITVEFCTSTLLYERASQFSLREDEAHRLAEHLVVTRKLVSERPVRERPAIARLLTTDRYDVRWGPELPPPPPLAAELSEMQRQIVAWEPALANTNLRLKLSSPGRNALVTGGLTLPDGTWLYFGMREVQTGWDLALGRILLALVPAVGIMLIGGLLIRQTLRPMKMLGDAAGRIGFGAWTPLPETGSGEVLRVIRAFNAMQARIQRLIDDRTEALAAVGHDLRTPIARLQLRIDTLSDAATRNAMREDASEMEGMLASLLAYLGGESDPEPRVRVDVAIMAETIVDDLADQGHAIRYEGPESLEAMVRPIDLKRALGNLTNNALRYGRNVLVSLEQEGEVMRFRVSDDGPGIPEARLAEAMEPFVRLDPARGRNTKGLGLGLAIVKRIATRDGGSLRLANRPEGGLIATIELPVTPRG</sequence>
<dbReference type="RefSeq" id="WP_127746810.1">
    <property type="nucleotide sequence ID" value="NZ_SACN01000006.1"/>
</dbReference>
<evidence type="ECO:0000256" key="9">
    <source>
        <dbReference type="ARBA" id="ARBA00022741"/>
    </source>
</evidence>
<dbReference type="SUPFAM" id="SSF47384">
    <property type="entry name" value="Homodimeric domain of signal transducing histidine kinase"/>
    <property type="match status" value="1"/>
</dbReference>
<keyword evidence="10" id="KW-0418">Kinase</keyword>
<keyword evidence="19" id="KW-1185">Reference proteome</keyword>
<comment type="subcellular location">
    <subcellularLocation>
        <location evidence="2">Cell inner membrane</location>
        <topology evidence="2">Multi-pass membrane protein</topology>
    </subcellularLocation>
</comment>
<keyword evidence="14 15" id="KW-0472">Membrane</keyword>
<dbReference type="InterPro" id="IPR005467">
    <property type="entry name" value="His_kinase_dom"/>
</dbReference>
<evidence type="ECO:0000256" key="3">
    <source>
        <dbReference type="ARBA" id="ARBA00012438"/>
    </source>
</evidence>
<evidence type="ECO:0000256" key="8">
    <source>
        <dbReference type="ARBA" id="ARBA00022692"/>
    </source>
</evidence>
<dbReference type="InterPro" id="IPR004358">
    <property type="entry name" value="Sig_transdc_His_kin-like_C"/>
</dbReference>
<dbReference type="InterPro" id="IPR003660">
    <property type="entry name" value="HAMP_dom"/>
</dbReference>
<keyword evidence="13" id="KW-0902">Two-component regulatory system</keyword>
<evidence type="ECO:0000256" key="4">
    <source>
        <dbReference type="ARBA" id="ARBA00022475"/>
    </source>
</evidence>
<evidence type="ECO:0000256" key="6">
    <source>
        <dbReference type="ARBA" id="ARBA00022553"/>
    </source>
</evidence>
<feature type="transmembrane region" description="Helical" evidence="15">
    <location>
        <begin position="157"/>
        <end position="179"/>
    </location>
</feature>
<keyword evidence="5" id="KW-0997">Cell inner membrane</keyword>
<feature type="transmembrane region" description="Helical" evidence="15">
    <location>
        <begin position="12"/>
        <end position="34"/>
    </location>
</feature>
<dbReference type="GO" id="GO:0000155">
    <property type="term" value="F:phosphorelay sensor kinase activity"/>
    <property type="evidence" value="ECO:0007669"/>
    <property type="project" value="InterPro"/>
</dbReference>
<dbReference type="SMART" id="SM00388">
    <property type="entry name" value="HisKA"/>
    <property type="match status" value="1"/>
</dbReference>
<evidence type="ECO:0000313" key="19">
    <source>
        <dbReference type="Proteomes" id="UP000282971"/>
    </source>
</evidence>
<dbReference type="GO" id="GO:0005524">
    <property type="term" value="F:ATP binding"/>
    <property type="evidence" value="ECO:0007669"/>
    <property type="project" value="UniProtKB-KW"/>
</dbReference>
<name>A0A437LUY1_9SPHN</name>
<dbReference type="OrthoDB" id="9804645at2"/>
<dbReference type="EC" id="2.7.13.3" evidence="3"/>
<keyword evidence="7" id="KW-0808">Transferase</keyword>
<dbReference type="GO" id="GO:0005886">
    <property type="term" value="C:plasma membrane"/>
    <property type="evidence" value="ECO:0007669"/>
    <property type="project" value="UniProtKB-SubCell"/>
</dbReference>
<feature type="domain" description="Histidine kinase" evidence="16">
    <location>
        <begin position="239"/>
        <end position="438"/>
    </location>
</feature>
<keyword evidence="12 15" id="KW-1133">Transmembrane helix</keyword>
<evidence type="ECO:0000256" key="15">
    <source>
        <dbReference type="SAM" id="Phobius"/>
    </source>
</evidence>
<keyword evidence="11" id="KW-0067">ATP-binding</keyword>
<dbReference type="CDD" id="cd06225">
    <property type="entry name" value="HAMP"/>
    <property type="match status" value="1"/>
</dbReference>
<dbReference type="PRINTS" id="PR00344">
    <property type="entry name" value="BCTRLSENSOR"/>
</dbReference>
<keyword evidence="6" id="KW-0597">Phosphoprotein</keyword>
<evidence type="ECO:0000313" key="18">
    <source>
        <dbReference type="EMBL" id="RVT89220.1"/>
    </source>
</evidence>
<evidence type="ECO:0000256" key="2">
    <source>
        <dbReference type="ARBA" id="ARBA00004429"/>
    </source>
</evidence>
<dbReference type="InterPro" id="IPR003661">
    <property type="entry name" value="HisK_dim/P_dom"/>
</dbReference>
<dbReference type="PANTHER" id="PTHR44936:SF5">
    <property type="entry name" value="SENSOR HISTIDINE KINASE ENVZ"/>
    <property type="match status" value="1"/>
</dbReference>
<dbReference type="SMART" id="SM00387">
    <property type="entry name" value="HATPase_c"/>
    <property type="match status" value="1"/>
</dbReference>
<evidence type="ECO:0000256" key="5">
    <source>
        <dbReference type="ARBA" id="ARBA00022519"/>
    </source>
</evidence>
<gene>
    <name evidence="18" type="ORF">EOD43_23200</name>
</gene>
<reference evidence="18 19" key="1">
    <citation type="submission" date="2019-01" db="EMBL/GenBank/DDBJ databases">
        <authorList>
            <person name="Chen W.-M."/>
        </authorList>
    </citation>
    <scope>NUCLEOTIDE SEQUENCE [LARGE SCALE GENOMIC DNA]</scope>
    <source>
        <strain evidence="18 19">CCP-7</strain>
    </source>
</reference>
<dbReference type="EMBL" id="SACN01000006">
    <property type="protein sequence ID" value="RVT89220.1"/>
    <property type="molecule type" value="Genomic_DNA"/>
</dbReference>
<evidence type="ECO:0000259" key="16">
    <source>
        <dbReference type="PROSITE" id="PS50109"/>
    </source>
</evidence>
<dbReference type="SUPFAM" id="SSF55874">
    <property type="entry name" value="ATPase domain of HSP90 chaperone/DNA topoisomerase II/histidine kinase"/>
    <property type="match status" value="1"/>
</dbReference>